<reference evidence="1 2" key="1">
    <citation type="journal article" date="2014" name="Genome Biol. Evol.">
        <title>The genome of the myxosporean Thelohanellus kitauei shows adaptations to nutrient acquisition within its fish host.</title>
        <authorList>
            <person name="Yang Y."/>
            <person name="Xiong J."/>
            <person name="Zhou Z."/>
            <person name="Huo F."/>
            <person name="Miao W."/>
            <person name="Ran C."/>
            <person name="Liu Y."/>
            <person name="Zhang J."/>
            <person name="Feng J."/>
            <person name="Wang M."/>
            <person name="Wang M."/>
            <person name="Wang L."/>
            <person name="Yao B."/>
        </authorList>
    </citation>
    <scope>NUCLEOTIDE SEQUENCE [LARGE SCALE GENOMIC DNA]</scope>
    <source>
        <strain evidence="1">Wuqing</strain>
    </source>
</reference>
<name>A0A0C2I7M4_THEKT</name>
<evidence type="ECO:0000313" key="1">
    <source>
        <dbReference type="EMBL" id="KII61213.1"/>
    </source>
</evidence>
<accession>A0A0C2I7M4</accession>
<dbReference type="EMBL" id="JWZT01005374">
    <property type="protein sequence ID" value="KII61213.1"/>
    <property type="molecule type" value="Genomic_DNA"/>
</dbReference>
<comment type="caution">
    <text evidence="1">The sequence shown here is derived from an EMBL/GenBank/DDBJ whole genome shotgun (WGS) entry which is preliminary data.</text>
</comment>
<dbReference type="Proteomes" id="UP000031668">
    <property type="component" value="Unassembled WGS sequence"/>
</dbReference>
<proteinExistence type="predicted"/>
<sequence length="222" mass="26080">MTKTGDVNKWLFLFDGLSVANRWNEVMQAAFLPVFYRDYAREAETTRFYIMFLMIQEIHLNVGLTHELHRWHKGRRPLKTIGFYGQYVDGIYPEGPNVTEKVNPSKGEWPRYKILVEIKEIGITLDQTIVGLYNLENQGARADAGDKKLLFHIVDSRSHHIMEGNAKTKDCLKTLCNHKYPSAKAMKIYQKHKYIKQDSYYYIHDCHRQIANTVQELARQKR</sequence>
<protein>
    <submittedName>
        <fullName evidence="1">Uncharacterized protein</fullName>
    </submittedName>
</protein>
<gene>
    <name evidence="1" type="ORF">RF11_11298</name>
</gene>
<keyword evidence="2" id="KW-1185">Reference proteome</keyword>
<evidence type="ECO:0000313" key="2">
    <source>
        <dbReference type="Proteomes" id="UP000031668"/>
    </source>
</evidence>
<dbReference type="AlphaFoldDB" id="A0A0C2I7M4"/>
<organism evidence="1 2">
    <name type="scientific">Thelohanellus kitauei</name>
    <name type="common">Myxosporean</name>
    <dbReference type="NCBI Taxonomy" id="669202"/>
    <lineage>
        <taxon>Eukaryota</taxon>
        <taxon>Metazoa</taxon>
        <taxon>Cnidaria</taxon>
        <taxon>Myxozoa</taxon>
        <taxon>Myxosporea</taxon>
        <taxon>Bivalvulida</taxon>
        <taxon>Platysporina</taxon>
        <taxon>Myxobolidae</taxon>
        <taxon>Thelohanellus</taxon>
    </lineage>
</organism>